<dbReference type="EC" id="5.6.2.3" evidence="1"/>
<keyword evidence="1" id="KW-0347">Helicase</keyword>
<feature type="non-terminal residue" evidence="3">
    <location>
        <position position="147"/>
    </location>
</feature>
<keyword evidence="1" id="KW-0227">DNA damage</keyword>
<keyword evidence="1" id="KW-0234">DNA repair</keyword>
<dbReference type="KEGG" id="psq:PUNSTDRAFT_78186"/>
<dbReference type="EMBL" id="JH687566">
    <property type="protein sequence ID" value="EIN03438.1"/>
    <property type="molecule type" value="Genomic_DNA"/>
</dbReference>
<dbReference type="GO" id="GO:0006310">
    <property type="term" value="P:DNA recombination"/>
    <property type="evidence" value="ECO:0007669"/>
    <property type="project" value="UniProtKB-KW"/>
</dbReference>
<dbReference type="Gene3D" id="3.40.50.300">
    <property type="entry name" value="P-loop containing nucleotide triphosphate hydrolases"/>
    <property type="match status" value="1"/>
</dbReference>
<dbReference type="RefSeq" id="XP_007389338.1">
    <property type="nucleotide sequence ID" value="XM_007389276.1"/>
</dbReference>
<keyword evidence="1" id="KW-0378">Hydrolase</keyword>
<dbReference type="GO" id="GO:0000723">
    <property type="term" value="P:telomere maintenance"/>
    <property type="evidence" value="ECO:0007669"/>
    <property type="project" value="InterPro"/>
</dbReference>
<keyword evidence="1" id="KW-0067">ATP-binding</keyword>
<dbReference type="GO" id="GO:0005524">
    <property type="term" value="F:ATP binding"/>
    <property type="evidence" value="ECO:0007669"/>
    <property type="project" value="UniProtKB-KW"/>
</dbReference>
<gene>
    <name evidence="3" type="ORF">PUNSTDRAFT_78186</name>
</gene>
<dbReference type="InterPro" id="IPR027417">
    <property type="entry name" value="P-loop_NTPase"/>
</dbReference>
<dbReference type="HOGENOM" id="CLU_001613_2_0_1"/>
<keyword evidence="1" id="KW-0547">Nucleotide-binding</keyword>
<feature type="domain" description="DNA helicase Pif1-like DEAD-box helicase" evidence="2">
    <location>
        <begin position="21"/>
        <end position="141"/>
    </location>
</feature>
<dbReference type="GO" id="GO:0043139">
    <property type="term" value="F:5'-3' DNA helicase activity"/>
    <property type="evidence" value="ECO:0007669"/>
    <property type="project" value="UniProtKB-EC"/>
</dbReference>
<comment type="catalytic activity">
    <reaction evidence="1">
        <text>ATP + H2O = ADP + phosphate + H(+)</text>
        <dbReference type="Rhea" id="RHEA:13065"/>
        <dbReference type="ChEBI" id="CHEBI:15377"/>
        <dbReference type="ChEBI" id="CHEBI:15378"/>
        <dbReference type="ChEBI" id="CHEBI:30616"/>
        <dbReference type="ChEBI" id="CHEBI:43474"/>
        <dbReference type="ChEBI" id="CHEBI:456216"/>
        <dbReference type="EC" id="5.6.2.3"/>
    </reaction>
</comment>
<organism evidence="3 4">
    <name type="scientific">Punctularia strigosozonata (strain HHB-11173)</name>
    <name type="common">White-rot fungus</name>
    <dbReference type="NCBI Taxonomy" id="741275"/>
    <lineage>
        <taxon>Eukaryota</taxon>
        <taxon>Fungi</taxon>
        <taxon>Dikarya</taxon>
        <taxon>Basidiomycota</taxon>
        <taxon>Agaricomycotina</taxon>
        <taxon>Agaricomycetes</taxon>
        <taxon>Corticiales</taxon>
        <taxon>Punctulariaceae</taxon>
        <taxon>Punctularia</taxon>
    </lineage>
</organism>
<dbReference type="OMA" id="RFICMAR"/>
<protein>
    <recommendedName>
        <fullName evidence="1">ATP-dependent DNA helicase</fullName>
        <ecNumber evidence="1">5.6.2.3</ecNumber>
    </recommendedName>
</protein>
<dbReference type="eggNOG" id="KOG0987">
    <property type="taxonomic scope" value="Eukaryota"/>
</dbReference>
<dbReference type="GO" id="GO:0016887">
    <property type="term" value="F:ATP hydrolysis activity"/>
    <property type="evidence" value="ECO:0007669"/>
    <property type="project" value="RHEA"/>
</dbReference>
<name>R7RZM8_PUNST</name>
<reference evidence="4" key="1">
    <citation type="journal article" date="2012" name="Science">
        <title>The Paleozoic origin of enzymatic lignin decomposition reconstructed from 31 fungal genomes.</title>
        <authorList>
            <person name="Floudas D."/>
            <person name="Binder M."/>
            <person name="Riley R."/>
            <person name="Barry K."/>
            <person name="Blanchette R.A."/>
            <person name="Henrissat B."/>
            <person name="Martinez A.T."/>
            <person name="Otillar R."/>
            <person name="Spatafora J.W."/>
            <person name="Yadav J.S."/>
            <person name="Aerts A."/>
            <person name="Benoit I."/>
            <person name="Boyd A."/>
            <person name="Carlson A."/>
            <person name="Copeland A."/>
            <person name="Coutinho P.M."/>
            <person name="de Vries R.P."/>
            <person name="Ferreira P."/>
            <person name="Findley K."/>
            <person name="Foster B."/>
            <person name="Gaskell J."/>
            <person name="Glotzer D."/>
            <person name="Gorecki P."/>
            <person name="Heitman J."/>
            <person name="Hesse C."/>
            <person name="Hori C."/>
            <person name="Igarashi K."/>
            <person name="Jurgens J.A."/>
            <person name="Kallen N."/>
            <person name="Kersten P."/>
            <person name="Kohler A."/>
            <person name="Kuees U."/>
            <person name="Kumar T.K.A."/>
            <person name="Kuo A."/>
            <person name="LaButti K."/>
            <person name="Larrondo L.F."/>
            <person name="Lindquist E."/>
            <person name="Ling A."/>
            <person name="Lombard V."/>
            <person name="Lucas S."/>
            <person name="Lundell T."/>
            <person name="Martin R."/>
            <person name="McLaughlin D.J."/>
            <person name="Morgenstern I."/>
            <person name="Morin E."/>
            <person name="Murat C."/>
            <person name="Nagy L.G."/>
            <person name="Nolan M."/>
            <person name="Ohm R.A."/>
            <person name="Patyshakuliyeva A."/>
            <person name="Rokas A."/>
            <person name="Ruiz-Duenas F.J."/>
            <person name="Sabat G."/>
            <person name="Salamov A."/>
            <person name="Samejima M."/>
            <person name="Schmutz J."/>
            <person name="Slot J.C."/>
            <person name="St John F."/>
            <person name="Stenlid J."/>
            <person name="Sun H."/>
            <person name="Sun S."/>
            <person name="Syed K."/>
            <person name="Tsang A."/>
            <person name="Wiebenga A."/>
            <person name="Young D."/>
            <person name="Pisabarro A."/>
            <person name="Eastwood D.C."/>
            <person name="Martin F."/>
            <person name="Cullen D."/>
            <person name="Grigoriev I.V."/>
            <person name="Hibbett D.S."/>
        </authorList>
    </citation>
    <scope>NUCLEOTIDE SEQUENCE [LARGE SCALE GENOMIC DNA]</scope>
    <source>
        <strain evidence="4">HHB-11173 SS5</strain>
    </source>
</reference>
<accession>R7RZM8</accession>
<evidence type="ECO:0000313" key="4">
    <source>
        <dbReference type="Proteomes" id="UP000054196"/>
    </source>
</evidence>
<dbReference type="Proteomes" id="UP000054196">
    <property type="component" value="Unassembled WGS sequence"/>
</dbReference>
<proteinExistence type="inferred from homology"/>
<evidence type="ECO:0000256" key="1">
    <source>
        <dbReference type="RuleBase" id="RU363044"/>
    </source>
</evidence>
<dbReference type="PANTHER" id="PTHR47642">
    <property type="entry name" value="ATP-DEPENDENT DNA HELICASE"/>
    <property type="match status" value="1"/>
</dbReference>
<dbReference type="SUPFAM" id="SSF52540">
    <property type="entry name" value="P-loop containing nucleoside triphosphate hydrolases"/>
    <property type="match status" value="1"/>
</dbReference>
<keyword evidence="1" id="KW-0233">DNA recombination</keyword>
<dbReference type="AlphaFoldDB" id="R7RZM8"/>
<dbReference type="InterPro" id="IPR010285">
    <property type="entry name" value="DNA_helicase_pif1-like_DEAD"/>
</dbReference>
<sequence>MPSQTQAKETLIHDIIIEFSLNEEQERAFKMVVEGCTGDQKQLMMYIGGMGGTGKSQVFKAITAFFERRGEAYRFMIMAPTGSAAANVGGSTYASLLGIGRDEFGSSSVATLSKIRERIGRADVFLIDEVSMVSCEQLAKISSQLCL</sequence>
<evidence type="ECO:0000313" key="3">
    <source>
        <dbReference type="EMBL" id="EIN03438.1"/>
    </source>
</evidence>
<dbReference type="Pfam" id="PF05970">
    <property type="entry name" value="PIF1"/>
    <property type="match status" value="1"/>
</dbReference>
<evidence type="ECO:0000259" key="2">
    <source>
        <dbReference type="Pfam" id="PF05970"/>
    </source>
</evidence>
<dbReference type="OrthoDB" id="432234at2759"/>
<comment type="similarity">
    <text evidence="1">Belongs to the helicase family.</text>
</comment>
<dbReference type="GeneID" id="18885790"/>
<dbReference type="InterPro" id="IPR051055">
    <property type="entry name" value="PIF1_helicase"/>
</dbReference>
<comment type="cofactor">
    <cofactor evidence="1">
        <name>Mg(2+)</name>
        <dbReference type="ChEBI" id="CHEBI:18420"/>
    </cofactor>
</comment>
<dbReference type="PANTHER" id="PTHR47642:SF5">
    <property type="entry name" value="ATP-DEPENDENT DNA HELICASE"/>
    <property type="match status" value="1"/>
</dbReference>
<keyword evidence="4" id="KW-1185">Reference proteome</keyword>
<dbReference type="GO" id="GO:0006281">
    <property type="term" value="P:DNA repair"/>
    <property type="evidence" value="ECO:0007669"/>
    <property type="project" value="UniProtKB-KW"/>
</dbReference>